<keyword evidence="2" id="KW-0677">Repeat</keyword>
<organism evidence="5 6">
    <name type="scientific">Chitinophaga oryziterrae</name>
    <dbReference type="NCBI Taxonomy" id="1031224"/>
    <lineage>
        <taxon>Bacteria</taxon>
        <taxon>Pseudomonadati</taxon>
        <taxon>Bacteroidota</taxon>
        <taxon>Chitinophagia</taxon>
        <taxon>Chitinophagales</taxon>
        <taxon>Chitinophagaceae</taxon>
        <taxon>Chitinophaga</taxon>
    </lineage>
</organism>
<evidence type="ECO:0000256" key="3">
    <source>
        <dbReference type="SAM" id="SignalP"/>
    </source>
</evidence>
<dbReference type="RefSeq" id="WP_157299512.1">
    <property type="nucleotide sequence ID" value="NZ_BAAAZB010000010.1"/>
</dbReference>
<evidence type="ECO:0000313" key="5">
    <source>
        <dbReference type="EMBL" id="MVT40880.1"/>
    </source>
</evidence>
<sequence>MRYLKVYFLGLTVFTLASCTSNSDTTKLGNWIKRADYQGDARREAVSFVIGDTAYVGTGFGGTGDGAKLNDFWKYDPVKDAWTSMAALADPADATHDLSRLGATGFAVGTKGYVTTGYNNNYEMLKDTWEFDPATNTWQSRADFPGAARYYAVSFGLGNYGYVGTGSSGTSGSNFSDFYKFNPSSNSWTEANPLKDKRKQAVAFVIKDSAYVVTGVSNTESSTRMYVYDAANDQWNERWQIKNATDGSFDDDYTTIARYGAVAFVIDNIAYLATGSLSNTWAYNPVSGYWTEKTAFDAASRTGAVGFSVKNRGYVALGLASSTQLDDCHEFKPLQENDTND</sequence>
<name>A0A6N8J6Q3_9BACT</name>
<dbReference type="InterPro" id="IPR015915">
    <property type="entry name" value="Kelch-typ_b-propeller"/>
</dbReference>
<comment type="caution">
    <text evidence="5">The sequence shown here is derived from an EMBL/GenBank/DDBJ whole genome shotgun (WGS) entry which is preliminary data.</text>
</comment>
<dbReference type="SUPFAM" id="SSF117281">
    <property type="entry name" value="Kelch motif"/>
    <property type="match status" value="2"/>
</dbReference>
<dbReference type="Gene3D" id="2.120.10.80">
    <property type="entry name" value="Kelch-type beta propeller"/>
    <property type="match status" value="2"/>
</dbReference>
<keyword evidence="6" id="KW-1185">Reference proteome</keyword>
<dbReference type="PANTHER" id="PTHR45632:SF3">
    <property type="entry name" value="KELCH-LIKE PROTEIN 32"/>
    <property type="match status" value="1"/>
</dbReference>
<keyword evidence="3" id="KW-0732">Signal</keyword>
<protein>
    <submittedName>
        <fullName evidence="5">Galactose oxidase</fullName>
    </submittedName>
</protein>
<dbReference type="OrthoDB" id="103335at2"/>
<dbReference type="Proteomes" id="UP000468388">
    <property type="component" value="Unassembled WGS sequence"/>
</dbReference>
<dbReference type="PANTHER" id="PTHR45632">
    <property type="entry name" value="LD33804P"/>
    <property type="match status" value="1"/>
</dbReference>
<gene>
    <name evidence="5" type="ORF">GO495_09845</name>
</gene>
<reference evidence="5 6" key="1">
    <citation type="submission" date="2019-12" db="EMBL/GenBank/DDBJ databases">
        <title>The draft genomic sequence of strain Chitinophaga oryziterrae JCM 16595.</title>
        <authorList>
            <person name="Zhang X."/>
        </authorList>
    </citation>
    <scope>NUCLEOTIDE SEQUENCE [LARGE SCALE GENOMIC DNA]</scope>
    <source>
        <strain evidence="5 6">JCM 16595</strain>
    </source>
</reference>
<evidence type="ECO:0000313" key="6">
    <source>
        <dbReference type="Proteomes" id="UP000468388"/>
    </source>
</evidence>
<evidence type="ECO:0000259" key="4">
    <source>
        <dbReference type="Pfam" id="PF24981"/>
    </source>
</evidence>
<feature type="chain" id="PRO_5026888022" evidence="3">
    <location>
        <begin position="24"/>
        <end position="341"/>
    </location>
</feature>
<accession>A0A6N8J6Q3</accession>
<keyword evidence="1" id="KW-0880">Kelch repeat</keyword>
<proteinExistence type="predicted"/>
<evidence type="ECO:0000256" key="1">
    <source>
        <dbReference type="ARBA" id="ARBA00022441"/>
    </source>
</evidence>
<feature type="domain" description="Attractin/MKLN-like beta-propeller" evidence="4">
    <location>
        <begin position="40"/>
        <end position="275"/>
    </location>
</feature>
<dbReference type="Pfam" id="PF24981">
    <property type="entry name" value="Beta-prop_ATRN-LZTR1"/>
    <property type="match status" value="1"/>
</dbReference>
<feature type="signal peptide" evidence="3">
    <location>
        <begin position="1"/>
        <end position="23"/>
    </location>
</feature>
<evidence type="ECO:0000256" key="2">
    <source>
        <dbReference type="ARBA" id="ARBA00022737"/>
    </source>
</evidence>
<dbReference type="EMBL" id="WRXO01000002">
    <property type="protein sequence ID" value="MVT40880.1"/>
    <property type="molecule type" value="Genomic_DNA"/>
</dbReference>
<dbReference type="PROSITE" id="PS51257">
    <property type="entry name" value="PROKAR_LIPOPROTEIN"/>
    <property type="match status" value="1"/>
</dbReference>
<dbReference type="InterPro" id="IPR056737">
    <property type="entry name" value="Beta-prop_ATRN-MKLN-like"/>
</dbReference>
<dbReference type="AlphaFoldDB" id="A0A6N8J6Q3"/>